<dbReference type="NCBIfam" id="TIGR01245">
    <property type="entry name" value="trpD"/>
    <property type="match status" value="1"/>
</dbReference>
<proteinExistence type="inferred from homology"/>
<keyword evidence="7" id="KW-0057">Aromatic amino acid biosynthesis</keyword>
<dbReference type="InterPro" id="IPR036320">
    <property type="entry name" value="Glycosyl_Trfase_fam3_N_dom_sf"/>
</dbReference>
<evidence type="ECO:0000256" key="7">
    <source>
        <dbReference type="ARBA" id="ARBA00023141"/>
    </source>
</evidence>
<reference evidence="10" key="1">
    <citation type="submission" date="2019-03" db="EMBL/GenBank/DDBJ databases">
        <authorList>
            <person name="Hao L."/>
        </authorList>
    </citation>
    <scope>NUCLEOTIDE SEQUENCE</scope>
</reference>
<dbReference type="InterPro" id="IPR035902">
    <property type="entry name" value="Nuc_phospho_transferase"/>
</dbReference>
<dbReference type="PANTHER" id="PTHR43285:SF2">
    <property type="entry name" value="ANTHRANILATE PHOSPHORIBOSYLTRANSFERASE"/>
    <property type="match status" value="1"/>
</dbReference>
<evidence type="ECO:0000256" key="6">
    <source>
        <dbReference type="ARBA" id="ARBA00022822"/>
    </source>
</evidence>
<name>A0A485M2J3_9ZZZZ</name>
<evidence type="ECO:0000256" key="1">
    <source>
        <dbReference type="ARBA" id="ARBA00004907"/>
    </source>
</evidence>
<comment type="pathway">
    <text evidence="1">Amino-acid biosynthesis; L-tryptophan biosynthesis; L-tryptophan from chorismate: step 2/5.</text>
</comment>
<protein>
    <recommendedName>
        <fullName evidence="2">anthranilate phosphoribosyltransferase</fullName>
        <ecNumber evidence="2">2.4.2.18</ecNumber>
    </recommendedName>
</protein>
<feature type="domain" description="Glycosyl transferase family 3" evidence="8">
    <location>
        <begin position="72"/>
        <end position="321"/>
    </location>
</feature>
<dbReference type="Gene3D" id="3.40.1030.10">
    <property type="entry name" value="Nucleoside phosphorylase/phosphoribosyltransferase catalytic domain"/>
    <property type="match status" value="1"/>
</dbReference>
<evidence type="ECO:0000259" key="9">
    <source>
        <dbReference type="Pfam" id="PF02885"/>
    </source>
</evidence>
<dbReference type="GO" id="GO:0000162">
    <property type="term" value="P:L-tryptophan biosynthetic process"/>
    <property type="evidence" value="ECO:0007669"/>
    <property type="project" value="UniProtKB-KW"/>
</dbReference>
<dbReference type="GO" id="GO:0004048">
    <property type="term" value="F:anthranilate phosphoribosyltransferase activity"/>
    <property type="evidence" value="ECO:0007669"/>
    <property type="project" value="UniProtKB-EC"/>
</dbReference>
<keyword evidence="3" id="KW-0028">Amino-acid biosynthesis</keyword>
<dbReference type="Gene3D" id="1.20.970.10">
    <property type="entry name" value="Transferase, Pyrimidine Nucleoside Phosphorylase, Chain C"/>
    <property type="match status" value="1"/>
</dbReference>
<evidence type="ECO:0000256" key="5">
    <source>
        <dbReference type="ARBA" id="ARBA00022679"/>
    </source>
</evidence>
<dbReference type="InterPro" id="IPR005940">
    <property type="entry name" value="Anthranilate_Pribosyl_Tfrase"/>
</dbReference>
<dbReference type="EMBL" id="CAADRM010000124">
    <property type="protein sequence ID" value="VFU16903.1"/>
    <property type="molecule type" value="Genomic_DNA"/>
</dbReference>
<dbReference type="FunFam" id="3.40.1030.10:FF:000002">
    <property type="entry name" value="Anthranilate phosphoribosyltransferase"/>
    <property type="match status" value="1"/>
</dbReference>
<dbReference type="GO" id="GO:0005829">
    <property type="term" value="C:cytosol"/>
    <property type="evidence" value="ECO:0007669"/>
    <property type="project" value="TreeGrafter"/>
</dbReference>
<keyword evidence="4 10" id="KW-0328">Glycosyltransferase</keyword>
<sequence length="330" mass="34874">MKEFIEKLIAGQDLSDQEMETAFDAIMSGQANDIQIGAFLVALRAKGERPSEIASAARIMRSKALRVPVDFDVMDTCGTGGDGASTFNISTAVAFVLAGAGVRVAKHGNRSVSSSSGSADCLEALGVPIDLEPGQAADSLSRDGGFAFMFAPRYHPSMKHAMPARKQLGMKTIFNILGPLTNPANAAYQVIGVYHKDLIDPMIEVLRILGSKGAMVVNSGLDEVSVSGVTRYARLIDGRIEKGEIRPEDAGIQRRGLEGLRVSNPEESARKIQAVFEGKLKGPCLDGILLNAGAAFMALDGSMGIRDGVEKAAQVIAEGGAREALKRARA</sequence>
<dbReference type="EC" id="2.4.2.18" evidence="2"/>
<dbReference type="InterPro" id="IPR017459">
    <property type="entry name" value="Glycosyl_Trfase_fam3_N_dom"/>
</dbReference>
<evidence type="ECO:0000256" key="2">
    <source>
        <dbReference type="ARBA" id="ARBA00011948"/>
    </source>
</evidence>
<dbReference type="PANTHER" id="PTHR43285">
    <property type="entry name" value="ANTHRANILATE PHOSPHORIBOSYLTRANSFERASE"/>
    <property type="match status" value="1"/>
</dbReference>
<dbReference type="InterPro" id="IPR000312">
    <property type="entry name" value="Glycosyl_Trfase_fam3"/>
</dbReference>
<dbReference type="SUPFAM" id="SSF52418">
    <property type="entry name" value="Nucleoside phosphorylase/phosphoribosyltransferase catalytic domain"/>
    <property type="match status" value="1"/>
</dbReference>
<keyword evidence="6" id="KW-0822">Tryptophan biosynthesis</keyword>
<evidence type="ECO:0000256" key="4">
    <source>
        <dbReference type="ARBA" id="ARBA00022676"/>
    </source>
</evidence>
<keyword evidence="5 10" id="KW-0808">Transferase</keyword>
<dbReference type="SUPFAM" id="SSF47648">
    <property type="entry name" value="Nucleoside phosphorylase/phosphoribosyltransferase N-terminal domain"/>
    <property type="match status" value="1"/>
</dbReference>
<feature type="domain" description="Glycosyl transferase family 3 N-terminal" evidence="9">
    <location>
        <begin position="2"/>
        <end position="64"/>
    </location>
</feature>
<accession>A0A485M2J3</accession>
<evidence type="ECO:0000256" key="3">
    <source>
        <dbReference type="ARBA" id="ARBA00022605"/>
    </source>
</evidence>
<dbReference type="HAMAP" id="MF_00211">
    <property type="entry name" value="TrpD"/>
    <property type="match status" value="1"/>
</dbReference>
<organism evidence="10">
    <name type="scientific">anaerobic digester metagenome</name>
    <dbReference type="NCBI Taxonomy" id="1263854"/>
    <lineage>
        <taxon>unclassified sequences</taxon>
        <taxon>metagenomes</taxon>
        <taxon>ecological metagenomes</taxon>
    </lineage>
</organism>
<dbReference type="Pfam" id="PF02885">
    <property type="entry name" value="Glycos_trans_3N"/>
    <property type="match status" value="1"/>
</dbReference>
<gene>
    <name evidence="10" type="primary">trpD</name>
    <name evidence="10" type="ORF">SCFA_590012</name>
</gene>
<evidence type="ECO:0000313" key="10">
    <source>
        <dbReference type="EMBL" id="VFU16903.1"/>
    </source>
</evidence>
<dbReference type="Pfam" id="PF00591">
    <property type="entry name" value="Glycos_transf_3"/>
    <property type="match status" value="1"/>
</dbReference>
<evidence type="ECO:0000259" key="8">
    <source>
        <dbReference type="Pfam" id="PF00591"/>
    </source>
</evidence>
<dbReference type="AlphaFoldDB" id="A0A485M2J3"/>